<dbReference type="InterPro" id="IPR052509">
    <property type="entry name" value="Metal_resp_DNA-bind_regulator"/>
</dbReference>
<dbReference type="EMBL" id="CP158367">
    <property type="protein sequence ID" value="XBX74269.1"/>
    <property type="molecule type" value="Genomic_DNA"/>
</dbReference>
<dbReference type="Gene3D" id="1.10.10.10">
    <property type="entry name" value="Winged helix-like DNA-binding domain superfamily/Winged helix DNA-binding domain"/>
    <property type="match status" value="1"/>
</dbReference>
<name>A0AAU7VJP4_9FIRM</name>
<evidence type="ECO:0000313" key="2">
    <source>
        <dbReference type="EMBL" id="XBX74269.1"/>
    </source>
</evidence>
<dbReference type="InterPro" id="IPR036390">
    <property type="entry name" value="WH_DNA-bd_sf"/>
</dbReference>
<sequence>MITQFKKGALKLCVLSLLNKKDCYGYEIVEIISRCIEVSEGTIYPLLRRLTKEGVCETYLKQSTEGPTRKYYRITKEGTSHYLELKKQWYDFQGNVNYILEIEIKGVETNEKE</sequence>
<reference evidence="2" key="2">
    <citation type="submission" date="2024-06" db="EMBL/GenBank/DDBJ databases">
        <authorList>
            <person name="Petrova K.O."/>
            <person name="Toshchakov S.V."/>
            <person name="Boltjanskaja Y.V."/>
            <person name="Kevbrin V."/>
        </authorList>
    </citation>
    <scope>NUCLEOTIDE SEQUENCE</scope>
    <source>
        <strain evidence="2">Z-910T</strain>
    </source>
</reference>
<dbReference type="AlphaFoldDB" id="A0AAU7VJP4"/>
<dbReference type="InterPro" id="IPR005149">
    <property type="entry name" value="Tscrpt_reg_PadR_N"/>
</dbReference>
<reference evidence="2" key="1">
    <citation type="journal article" date="2013" name="Extremophiles">
        <title>Proteinivorax tanatarense gen. nov., sp. nov., an anaerobic, haloalkaliphilic, proteolytic bacterium isolated from a decaying algal bloom, and proposal of Proteinivoraceae fam. nov.</title>
        <authorList>
            <person name="Kevbrin V."/>
            <person name="Boltyanskaya Y."/>
            <person name="Zhilina T."/>
            <person name="Kolganova T."/>
            <person name="Lavrentjeva E."/>
            <person name="Kuznetsov B."/>
        </authorList>
    </citation>
    <scope>NUCLEOTIDE SEQUENCE</scope>
    <source>
        <strain evidence="2">Z-910T</strain>
    </source>
</reference>
<protein>
    <submittedName>
        <fullName evidence="2">PadR family transcriptional regulator</fullName>
    </submittedName>
</protein>
<dbReference type="Pfam" id="PF03551">
    <property type="entry name" value="PadR"/>
    <property type="match status" value="1"/>
</dbReference>
<dbReference type="RefSeq" id="WP_350343023.1">
    <property type="nucleotide sequence ID" value="NZ_CP158367.1"/>
</dbReference>
<dbReference type="InterPro" id="IPR036388">
    <property type="entry name" value="WH-like_DNA-bd_sf"/>
</dbReference>
<dbReference type="PANTHER" id="PTHR33169:SF24">
    <property type="entry name" value="TRANSCRIPTIONAL REGULATOR, PADR FAMILY"/>
    <property type="match status" value="1"/>
</dbReference>
<evidence type="ECO:0000259" key="1">
    <source>
        <dbReference type="Pfam" id="PF03551"/>
    </source>
</evidence>
<gene>
    <name evidence="2" type="ORF">PRVXT_002300</name>
</gene>
<dbReference type="PANTHER" id="PTHR33169">
    <property type="entry name" value="PADR-FAMILY TRANSCRIPTIONAL REGULATOR"/>
    <property type="match status" value="1"/>
</dbReference>
<proteinExistence type="predicted"/>
<feature type="domain" description="Transcription regulator PadR N-terminal" evidence="1">
    <location>
        <begin position="14"/>
        <end position="80"/>
    </location>
</feature>
<organism evidence="2">
    <name type="scientific">Proteinivorax tanatarense</name>
    <dbReference type="NCBI Taxonomy" id="1260629"/>
    <lineage>
        <taxon>Bacteria</taxon>
        <taxon>Bacillati</taxon>
        <taxon>Bacillota</taxon>
        <taxon>Clostridia</taxon>
        <taxon>Eubacteriales</taxon>
        <taxon>Proteinivoracaceae</taxon>
        <taxon>Proteinivorax</taxon>
    </lineage>
</organism>
<accession>A0AAU7VJP4</accession>
<dbReference type="SUPFAM" id="SSF46785">
    <property type="entry name" value="Winged helix' DNA-binding domain"/>
    <property type="match status" value="1"/>
</dbReference>